<evidence type="ECO:0000313" key="1">
    <source>
        <dbReference type="EMBL" id="CRZ01385.1"/>
    </source>
</evidence>
<name>A0A0H5QHA6_9EUKA</name>
<protein>
    <submittedName>
        <fullName evidence="1">Uncharacterized protein</fullName>
    </submittedName>
</protein>
<proteinExistence type="predicted"/>
<reference evidence="1" key="1">
    <citation type="submission" date="2015-04" db="EMBL/GenBank/DDBJ databases">
        <title>The genome sequence of the plant pathogenic Rhizarian Plasmodiophora brassicae reveals insights in its biotrophic life cycle and the origin of chitin synthesis.</title>
        <authorList>
            <person name="Schwelm A."/>
            <person name="Fogelqvist J."/>
            <person name="Knaust A."/>
            <person name="Julke S."/>
            <person name="Lilja T."/>
            <person name="Dhandapani V."/>
            <person name="Bonilla-Rosso G."/>
            <person name="Karlsson M."/>
            <person name="Shevchenko A."/>
            <person name="Choi S.R."/>
            <person name="Kim H.G."/>
            <person name="Park J.Y."/>
            <person name="Lim Y.P."/>
            <person name="Ludwig-Muller J."/>
            <person name="Dixelius C."/>
        </authorList>
    </citation>
    <scope>NUCLEOTIDE SEQUENCE</scope>
    <source>
        <tissue evidence="1">Potato root galls</tissue>
    </source>
</reference>
<sequence>MMTGVKSDYTVILCVVLCITLLAAGDIINTITVIRRKHHGVSPSLAPCFLRWSFFHEAISLIINTVMVSTPARNVVNDNLKVGVSRNQSKSSQRFFFLGFLRLGITCQKLKKGLFMELEIVK</sequence>
<dbReference type="AlphaFoldDB" id="A0A0H5QHA6"/>
<organism evidence="1">
    <name type="scientific">Spongospora subterranea</name>
    <dbReference type="NCBI Taxonomy" id="70186"/>
    <lineage>
        <taxon>Eukaryota</taxon>
        <taxon>Sar</taxon>
        <taxon>Rhizaria</taxon>
        <taxon>Endomyxa</taxon>
        <taxon>Phytomyxea</taxon>
        <taxon>Plasmodiophorida</taxon>
        <taxon>Plasmodiophoridae</taxon>
        <taxon>Spongospora</taxon>
    </lineage>
</organism>
<accession>A0A0H5QHA6</accession>
<dbReference type="EMBL" id="HACM01000943">
    <property type="protein sequence ID" value="CRZ01385.1"/>
    <property type="molecule type" value="Transcribed_RNA"/>
</dbReference>